<protein>
    <submittedName>
        <fullName evidence="2">Uncharacterized protein</fullName>
    </submittedName>
</protein>
<gene>
    <name evidence="2" type="ORF">AGR3A_Cc20208</name>
</gene>
<feature type="region of interest" description="Disordered" evidence="1">
    <location>
        <begin position="45"/>
        <end position="78"/>
    </location>
</feature>
<dbReference type="AlphaFoldDB" id="A0A1S7P6S4"/>
<sequence>MSDADAHKQGIGVESLGTVRDTLIEPPIPVAFATIQTGSSSMICRSFPPPETSDVSRLEQLHDRNFKRPNGSNGTDVD</sequence>
<reference evidence="3" key="1">
    <citation type="submission" date="2016-01" db="EMBL/GenBank/DDBJ databases">
        <authorList>
            <person name="Regsiter A."/>
            <person name="william w."/>
        </authorList>
    </citation>
    <scope>NUCLEOTIDE SEQUENCE [LARGE SCALE GENOMIC DNA]</scope>
    <source>
        <strain evidence="3">CFBP 6623</strain>
    </source>
</reference>
<organism evidence="2 3">
    <name type="scientific">Agrobacterium tomkonis CFBP 6623</name>
    <dbReference type="NCBI Taxonomy" id="1183432"/>
    <lineage>
        <taxon>Bacteria</taxon>
        <taxon>Pseudomonadati</taxon>
        <taxon>Pseudomonadota</taxon>
        <taxon>Alphaproteobacteria</taxon>
        <taxon>Hyphomicrobiales</taxon>
        <taxon>Rhizobiaceae</taxon>
        <taxon>Rhizobium/Agrobacterium group</taxon>
        <taxon>Agrobacterium</taxon>
        <taxon>Agrobacterium tumefaciens complex</taxon>
    </lineage>
</organism>
<accession>A0A1S7P6S4</accession>
<dbReference type="EMBL" id="FBWK01000012">
    <property type="protein sequence ID" value="CUX16886.1"/>
    <property type="molecule type" value="Genomic_DNA"/>
</dbReference>
<keyword evidence="3" id="KW-1185">Reference proteome</keyword>
<evidence type="ECO:0000313" key="3">
    <source>
        <dbReference type="Proteomes" id="UP000191988"/>
    </source>
</evidence>
<dbReference type="STRING" id="1183432.AGR3A_Cc20208"/>
<dbReference type="Proteomes" id="UP000191988">
    <property type="component" value="Unassembled WGS sequence"/>
</dbReference>
<evidence type="ECO:0000313" key="2">
    <source>
        <dbReference type="EMBL" id="CUX16886.1"/>
    </source>
</evidence>
<feature type="compositionally biased region" description="Basic and acidic residues" evidence="1">
    <location>
        <begin position="54"/>
        <end position="66"/>
    </location>
</feature>
<name>A0A1S7P6S4_9HYPH</name>
<evidence type="ECO:0000256" key="1">
    <source>
        <dbReference type="SAM" id="MobiDB-lite"/>
    </source>
</evidence>
<proteinExistence type="predicted"/>